<feature type="region of interest" description="Disordered" evidence="1">
    <location>
        <begin position="635"/>
        <end position="662"/>
    </location>
</feature>
<feature type="compositionally biased region" description="Polar residues" evidence="1">
    <location>
        <begin position="282"/>
        <end position="296"/>
    </location>
</feature>
<dbReference type="EMBL" id="JAHLUH010000008">
    <property type="protein sequence ID" value="KAG7726943.1"/>
    <property type="molecule type" value="Genomic_DNA"/>
</dbReference>
<feature type="region of interest" description="Disordered" evidence="1">
    <location>
        <begin position="427"/>
        <end position="479"/>
    </location>
</feature>
<feature type="compositionally biased region" description="Low complexity" evidence="1">
    <location>
        <begin position="1221"/>
        <end position="1234"/>
    </location>
</feature>
<dbReference type="InterPro" id="IPR051571">
    <property type="entry name" value="N-CoR_corepressor"/>
</dbReference>
<dbReference type="PANTHER" id="PTHR13992:SF39">
    <property type="entry name" value="SMRTER, ISOFORM G"/>
    <property type="match status" value="1"/>
</dbReference>
<comment type="caution">
    <text evidence="4">The sequence shown here is derived from an EMBL/GenBank/DDBJ whole genome shotgun (WGS) entry which is preliminary data.</text>
</comment>
<name>A0AAN6D5L5_9ASCO</name>
<evidence type="ECO:0000256" key="1">
    <source>
        <dbReference type="SAM" id="MobiDB-lite"/>
    </source>
</evidence>
<feature type="compositionally biased region" description="Polar residues" evidence="1">
    <location>
        <begin position="816"/>
        <end position="832"/>
    </location>
</feature>
<feature type="compositionally biased region" description="Basic and acidic residues" evidence="1">
    <location>
        <begin position="1244"/>
        <end position="1253"/>
    </location>
</feature>
<dbReference type="CDD" id="cd00167">
    <property type="entry name" value="SANT"/>
    <property type="match status" value="2"/>
</dbReference>
<dbReference type="SMART" id="SM00717">
    <property type="entry name" value="SANT"/>
    <property type="match status" value="2"/>
</dbReference>
<protein>
    <submittedName>
        <fullName evidence="4">Uncharacterized protein</fullName>
    </submittedName>
</protein>
<feature type="region of interest" description="Disordered" evidence="1">
    <location>
        <begin position="187"/>
        <end position="213"/>
    </location>
</feature>
<feature type="region of interest" description="Disordered" evidence="1">
    <location>
        <begin position="1"/>
        <end position="158"/>
    </location>
</feature>
<feature type="region of interest" description="Disordered" evidence="1">
    <location>
        <begin position="282"/>
        <end position="350"/>
    </location>
</feature>
<proteinExistence type="predicted"/>
<feature type="compositionally biased region" description="Basic and acidic residues" evidence="1">
    <location>
        <begin position="1062"/>
        <end position="1071"/>
    </location>
</feature>
<dbReference type="GO" id="GO:0006357">
    <property type="term" value="P:regulation of transcription by RNA polymerase II"/>
    <property type="evidence" value="ECO:0007669"/>
    <property type="project" value="TreeGrafter"/>
</dbReference>
<accession>A0AAN6D5L5</accession>
<evidence type="ECO:0000313" key="4">
    <source>
        <dbReference type="EMBL" id="KAG7726943.1"/>
    </source>
</evidence>
<evidence type="ECO:0000259" key="2">
    <source>
        <dbReference type="PROSITE" id="PS50090"/>
    </source>
</evidence>
<feature type="compositionally biased region" description="Polar residues" evidence="1">
    <location>
        <begin position="76"/>
        <end position="111"/>
    </location>
</feature>
<feature type="compositionally biased region" description="Basic and acidic residues" evidence="1">
    <location>
        <begin position="951"/>
        <end position="966"/>
    </location>
</feature>
<feature type="compositionally biased region" description="Basic and acidic residues" evidence="1">
    <location>
        <begin position="297"/>
        <end position="325"/>
    </location>
</feature>
<feature type="compositionally biased region" description="Acidic residues" evidence="1">
    <location>
        <begin position="443"/>
        <end position="460"/>
    </location>
</feature>
<dbReference type="PANTHER" id="PTHR13992">
    <property type="entry name" value="NUCLEAR RECEPTOR CO-REPRESSOR RELATED NCOR"/>
    <property type="match status" value="1"/>
</dbReference>
<dbReference type="SUPFAM" id="SSF46689">
    <property type="entry name" value="Homeodomain-like"/>
    <property type="match status" value="2"/>
</dbReference>
<feature type="compositionally biased region" description="Basic residues" evidence="1">
    <location>
        <begin position="793"/>
        <end position="809"/>
    </location>
</feature>
<feature type="region of interest" description="Disordered" evidence="1">
    <location>
        <begin position="1062"/>
        <end position="1084"/>
    </location>
</feature>
<dbReference type="Gene3D" id="1.20.58.1880">
    <property type="match status" value="1"/>
</dbReference>
<feature type="compositionally biased region" description="Polar residues" evidence="1">
    <location>
        <begin position="871"/>
        <end position="891"/>
    </location>
</feature>
<evidence type="ECO:0000313" key="5">
    <source>
        <dbReference type="Proteomes" id="UP000738402"/>
    </source>
</evidence>
<feature type="compositionally biased region" description="Basic residues" evidence="1">
    <location>
        <begin position="911"/>
        <end position="920"/>
    </location>
</feature>
<feature type="compositionally biased region" description="Basic residues" evidence="1">
    <location>
        <begin position="115"/>
        <end position="126"/>
    </location>
</feature>
<dbReference type="InterPro" id="IPR009057">
    <property type="entry name" value="Homeodomain-like_sf"/>
</dbReference>
<feature type="region of interest" description="Disordered" evidence="1">
    <location>
        <begin position="789"/>
        <end position="1000"/>
    </location>
</feature>
<dbReference type="GO" id="GO:0034967">
    <property type="term" value="C:Set3 complex"/>
    <property type="evidence" value="ECO:0007669"/>
    <property type="project" value="TreeGrafter"/>
</dbReference>
<organism evidence="4 5">
    <name type="scientific">Ogataea haglerorum</name>
    <dbReference type="NCBI Taxonomy" id="1937702"/>
    <lineage>
        <taxon>Eukaryota</taxon>
        <taxon>Fungi</taxon>
        <taxon>Dikarya</taxon>
        <taxon>Ascomycota</taxon>
        <taxon>Saccharomycotina</taxon>
        <taxon>Pichiomycetes</taxon>
        <taxon>Pichiales</taxon>
        <taxon>Pichiaceae</taxon>
        <taxon>Ogataea</taxon>
    </lineage>
</organism>
<feature type="compositionally biased region" description="Polar residues" evidence="1">
    <location>
        <begin position="11"/>
        <end position="20"/>
    </location>
</feature>
<feature type="domain" description="SANT" evidence="3">
    <location>
        <begin position="733"/>
        <end position="785"/>
    </location>
</feature>
<feature type="region of interest" description="Disordered" evidence="1">
    <location>
        <begin position="1215"/>
        <end position="1264"/>
    </location>
</feature>
<feature type="compositionally biased region" description="Polar residues" evidence="1">
    <location>
        <begin position="326"/>
        <end position="344"/>
    </location>
</feature>
<dbReference type="Proteomes" id="UP000738402">
    <property type="component" value="Unassembled WGS sequence"/>
</dbReference>
<dbReference type="PROSITE" id="PS51293">
    <property type="entry name" value="SANT"/>
    <property type="match status" value="1"/>
</dbReference>
<feature type="compositionally biased region" description="Polar residues" evidence="1">
    <location>
        <begin position="38"/>
        <end position="63"/>
    </location>
</feature>
<gene>
    <name evidence="4" type="ORF">KL933_003226</name>
</gene>
<dbReference type="InterPro" id="IPR017884">
    <property type="entry name" value="SANT_dom"/>
</dbReference>
<dbReference type="PROSITE" id="PS50090">
    <property type="entry name" value="MYB_LIKE"/>
    <property type="match status" value="1"/>
</dbReference>
<feature type="region of interest" description="Disordered" evidence="1">
    <location>
        <begin position="233"/>
        <end position="252"/>
    </location>
</feature>
<dbReference type="Gene3D" id="1.10.10.60">
    <property type="entry name" value="Homeodomain-like"/>
    <property type="match status" value="1"/>
</dbReference>
<dbReference type="InterPro" id="IPR001005">
    <property type="entry name" value="SANT/Myb"/>
</dbReference>
<dbReference type="FunFam" id="1.10.10.60:FF:000431">
    <property type="entry name" value="Set3C deacetylase complex subunit"/>
    <property type="match status" value="1"/>
</dbReference>
<dbReference type="Pfam" id="PF00249">
    <property type="entry name" value="Myb_DNA-binding"/>
    <property type="match status" value="2"/>
</dbReference>
<feature type="domain" description="Myb-like" evidence="2">
    <location>
        <begin position="1005"/>
        <end position="1047"/>
    </location>
</feature>
<sequence>MSPSEHPRPSYSGSNNSNTRIYKDDNKRPRKYMPPHHSQYNGHHQYQCTTPPYGQKNNINPFSSRRHDPPGALSGALNNTQGSVSSNGDSYNSYRPSNSHDSGYARNSFSSGGPRRNRYRPSRGHHIAGASNGRGGSSSSYFRSYSSDGNPSGSNGRYSNSYYSREHFRIEDFRQSSVSAHDDAYASGRWASESRDRSAPLGDESSKTGDLIGGLSNKGGDLILNRDYRYNRGGMRDYRPSRVHSTGGGYARSHYRDEYRSEYREEDDRFWDDRQNYHNYNRTYDSASLESSQSPLRRSEVDERAHKTERMEMESNEHNQKDTTVRDTGTQTDMSNSSSRNDTPTEAAHVPAKRDEMAEEIISANDQGAQEIPLSDYNQVKGEVESSFEVKLGDLEAKEVTAKVDVEMDTTEERCFKVGDVASITEDNDQRASISEIGLKSEEAEEEQNTGEGEEQEEKEDGQKPEEQAAPEAGNKLRMDLQVTAVKSREETRSIGPVDKQGTHSNNEGAVAEATITIKSANPDVEECIFPMNRVETKFYELKKLPVAERRKTLKYLQPEKLFDLHQYNFYNSAFVIFKQADGPNLLEKSLEHQKLLAHKKKDLIEEYVYRKHLWERRVSLMDEQLSKFYNVGEPELKPQTSESSKTEITEKPLSGRRGRHGDTVRTEAEFLEILASLEKEREKDPMVRAQHGCARIPDMIIDPIERYATVHILDSNNMVRDKSQWAKRIELDSLDTFTLAEHEKFCEAYSLWPKKFGRISNYMGGLRTPEECVLHYYRTKKQVNFKQIVANKNRRATRKASSSKRKSKDGRIRTGTHTPEPSTADSANISIEGTLGKPSDEEGEPDNNKKRLNTSLSPTEKKKQKMSESVPVSASSNEISSNIPATSLSLDDNEKGELIRRTAVAEPLVKPKKKRGRKKLNSEGPSSAHNLTELKENVPVLQSSSGDPLEVAREMKEELDQRLKDTSPYSQNDQESRGTMSSGTEESEKKKEKHKDKSHITSYWSVQEISLFPDLLQKYGTDWETMSRHITTKTSTMVRNYYQRGLSDNSKWEELAREADLRRTKEKESPNAKTEGVNGPPLGYFYDRRPSASVHSMDEQKLALSEPTSQGIQLPVLHTYYPSSSTSAPAGPESSVNLTSRLPAVSLPEKIESSEKNPPLLQVPLPVNSNPLSSLVEAAGSVQKGADSNPNLLKMNSLLNTVLQPPHLRSAAQAHLQPLTSTSSVSPSSPYTPKLRSSIKSLLNDERSDSKPQHAYSATNFNNLVNANDRAPEASDKTVQTTNGMTALDALAQVAFERK</sequence>
<reference evidence="4" key="1">
    <citation type="journal article" date="2021" name="G3 (Bethesda)">
        <title>Genomic diversity, chromosomal rearrangements, and interspecies hybridization in the ogataea polymorpha species complex.</title>
        <authorList>
            <person name="Hanson S.J."/>
            <person name="Cinneide E.O."/>
            <person name="Salzberg L.I."/>
            <person name="Wolfe K.H."/>
            <person name="McGowan J."/>
            <person name="Fitzpatrick D.A."/>
            <person name="Matlin K."/>
        </authorList>
    </citation>
    <scope>NUCLEOTIDE SEQUENCE</scope>
    <source>
        <strain evidence="4">83-405-1</strain>
    </source>
</reference>
<evidence type="ECO:0000259" key="3">
    <source>
        <dbReference type="PROSITE" id="PS51293"/>
    </source>
</evidence>
<feature type="compositionally biased region" description="Low complexity" evidence="1">
    <location>
        <begin position="137"/>
        <end position="158"/>
    </location>
</feature>